<dbReference type="PROSITE" id="PS50887">
    <property type="entry name" value="GGDEF"/>
    <property type="match status" value="1"/>
</dbReference>
<dbReference type="SMART" id="SM00052">
    <property type="entry name" value="EAL"/>
    <property type="match status" value="1"/>
</dbReference>
<evidence type="ECO:0000259" key="4">
    <source>
        <dbReference type="PROSITE" id="PS50112"/>
    </source>
</evidence>
<feature type="domain" description="EAL" evidence="6">
    <location>
        <begin position="606"/>
        <end position="863"/>
    </location>
</feature>
<proteinExistence type="predicted"/>
<dbReference type="InterPro" id="IPR035965">
    <property type="entry name" value="PAS-like_dom_sf"/>
</dbReference>
<dbReference type="InterPro" id="IPR000160">
    <property type="entry name" value="GGDEF_dom"/>
</dbReference>
<feature type="domain" description="GGDEF" evidence="7">
    <location>
        <begin position="464"/>
        <end position="597"/>
    </location>
</feature>
<dbReference type="SUPFAM" id="SSF141868">
    <property type="entry name" value="EAL domain-like"/>
    <property type="match status" value="1"/>
</dbReference>
<name>A0ABV0KB46_9CYAN</name>
<evidence type="ECO:0000259" key="3">
    <source>
        <dbReference type="PROSITE" id="PS50110"/>
    </source>
</evidence>
<gene>
    <name evidence="8" type="ORF">NC992_24110</name>
</gene>
<dbReference type="RefSeq" id="WP_190704499.1">
    <property type="nucleotide sequence ID" value="NZ_JAMPKX010000017.1"/>
</dbReference>
<accession>A0ABV0KB46</accession>
<dbReference type="Pfam" id="PF08447">
    <property type="entry name" value="PAS_3"/>
    <property type="match status" value="2"/>
</dbReference>
<evidence type="ECO:0000259" key="6">
    <source>
        <dbReference type="PROSITE" id="PS50883"/>
    </source>
</evidence>
<dbReference type="PROSITE" id="PS50883">
    <property type="entry name" value="EAL"/>
    <property type="match status" value="1"/>
</dbReference>
<dbReference type="InterPro" id="IPR035919">
    <property type="entry name" value="EAL_sf"/>
</dbReference>
<dbReference type="CDD" id="cd19920">
    <property type="entry name" value="REC_PA4781-like"/>
    <property type="match status" value="1"/>
</dbReference>
<dbReference type="PANTHER" id="PTHR44757:SF2">
    <property type="entry name" value="BIOFILM ARCHITECTURE MAINTENANCE PROTEIN MBAA"/>
    <property type="match status" value="1"/>
</dbReference>
<keyword evidence="9" id="KW-1185">Reference proteome</keyword>
<dbReference type="InterPro" id="IPR052155">
    <property type="entry name" value="Biofilm_reg_signaling"/>
</dbReference>
<dbReference type="NCBIfam" id="TIGR00229">
    <property type="entry name" value="sensory_box"/>
    <property type="match status" value="2"/>
</dbReference>
<dbReference type="SUPFAM" id="SSF52172">
    <property type="entry name" value="CheY-like"/>
    <property type="match status" value="1"/>
</dbReference>
<dbReference type="PROSITE" id="PS50110">
    <property type="entry name" value="RESPONSE_REGULATORY"/>
    <property type="match status" value="1"/>
</dbReference>
<dbReference type="SMART" id="SM00091">
    <property type="entry name" value="PAS"/>
    <property type="match status" value="2"/>
</dbReference>
<dbReference type="Gene3D" id="3.30.70.270">
    <property type="match status" value="1"/>
</dbReference>
<dbReference type="SMART" id="SM00086">
    <property type="entry name" value="PAC"/>
    <property type="match status" value="2"/>
</dbReference>
<feature type="domain" description="PAS" evidence="4">
    <location>
        <begin position="184"/>
        <end position="263"/>
    </location>
</feature>
<dbReference type="InterPro" id="IPR001789">
    <property type="entry name" value="Sig_transdc_resp-reg_receiver"/>
</dbReference>
<dbReference type="Pfam" id="PF00990">
    <property type="entry name" value="GGDEF"/>
    <property type="match status" value="1"/>
</dbReference>
<evidence type="ECO:0000313" key="8">
    <source>
        <dbReference type="EMBL" id="MEP0949978.1"/>
    </source>
</evidence>
<feature type="domain" description="PAC" evidence="5">
    <location>
        <begin position="264"/>
        <end position="316"/>
    </location>
</feature>
<dbReference type="Pfam" id="PF00072">
    <property type="entry name" value="Response_reg"/>
    <property type="match status" value="1"/>
</dbReference>
<feature type="domain" description="PAS" evidence="4">
    <location>
        <begin position="325"/>
        <end position="380"/>
    </location>
</feature>
<dbReference type="EMBL" id="JAMPKX010000017">
    <property type="protein sequence ID" value="MEP0949978.1"/>
    <property type="molecule type" value="Genomic_DNA"/>
</dbReference>
<protein>
    <submittedName>
        <fullName evidence="8">EAL domain-containing protein</fullName>
    </submittedName>
</protein>
<dbReference type="CDD" id="cd00130">
    <property type="entry name" value="PAS"/>
    <property type="match status" value="2"/>
</dbReference>
<reference evidence="8 9" key="1">
    <citation type="submission" date="2022-04" db="EMBL/GenBank/DDBJ databases">
        <title>Positive selection, recombination, and allopatry shape intraspecific diversity of widespread and dominant cyanobacteria.</title>
        <authorList>
            <person name="Wei J."/>
            <person name="Shu W."/>
            <person name="Hu C."/>
        </authorList>
    </citation>
    <scope>NUCLEOTIDE SEQUENCE [LARGE SCALE GENOMIC DNA]</scope>
    <source>
        <strain evidence="8 9">DQ-A4</strain>
    </source>
</reference>
<dbReference type="SMART" id="SM00448">
    <property type="entry name" value="REC"/>
    <property type="match status" value="1"/>
</dbReference>
<evidence type="ECO:0000256" key="1">
    <source>
        <dbReference type="PROSITE-ProRule" id="PRU00169"/>
    </source>
</evidence>
<dbReference type="InterPro" id="IPR043128">
    <property type="entry name" value="Rev_trsase/Diguanyl_cyclase"/>
</dbReference>
<evidence type="ECO:0000256" key="2">
    <source>
        <dbReference type="SAM" id="Coils"/>
    </source>
</evidence>
<organism evidence="8 9">
    <name type="scientific">Leptolyngbya subtilissima DQ-A4</name>
    <dbReference type="NCBI Taxonomy" id="2933933"/>
    <lineage>
        <taxon>Bacteria</taxon>
        <taxon>Bacillati</taxon>
        <taxon>Cyanobacteriota</taxon>
        <taxon>Cyanophyceae</taxon>
        <taxon>Leptolyngbyales</taxon>
        <taxon>Leptolyngbyaceae</taxon>
        <taxon>Leptolyngbya group</taxon>
        <taxon>Leptolyngbya</taxon>
    </lineage>
</organism>
<dbReference type="SUPFAM" id="SSF55073">
    <property type="entry name" value="Nucleotide cyclase"/>
    <property type="match status" value="1"/>
</dbReference>
<dbReference type="PROSITE" id="PS50113">
    <property type="entry name" value="PAC"/>
    <property type="match status" value="1"/>
</dbReference>
<dbReference type="SMART" id="SM00267">
    <property type="entry name" value="GGDEF"/>
    <property type="match status" value="1"/>
</dbReference>
<evidence type="ECO:0000259" key="7">
    <source>
        <dbReference type="PROSITE" id="PS50887"/>
    </source>
</evidence>
<dbReference type="InterPro" id="IPR029787">
    <property type="entry name" value="Nucleotide_cyclase"/>
</dbReference>
<sequence length="882" mass="100319">MRQPTMSHELFADRIPEILVADDTLDALRLLSNALSSHGYDVRSVTSGLMAIASVQAALPDLILLDIKMPDLTGYEVCQRLKADPKTQEIPVIFISALDETFDKVKAFQLGGVDYITKPFQIEEVLARVQNQLALRFSVTQIHRLNAQLEQQVQNRTAQLQAVNQTLTQEVLERRQIEHDLRESEEKFRQISENIRAVFWLTDFDSQTGQETQTRYVSPSIESIWGQPRELFYQDPQTWTNSIHPEDRDRVIAAFLTQAHLGQYDEEFRIVRPDGTIRWIHDRGFPIHDETGAVYRLTGVAEDITDQVQAELERDRFFNLSLDLLFIADRQGQLKRLNPAWQSMMGYPCDQLIDQPFATIVHPEDLPLAEQVLQQLLRGEEVNEVEMRCRCANGSYLWIAWNGVPFLQEHLIYGAGRDISQRKASESRLMHETLHDALTGLANRPCFMERLQLAIKQQRRHQTSCFAVLFIDLDGFKSVNDTLGHGVGDQLLIRVSQLLLETVREVDSVARLGGDEFTILLENIQHPEEVVDIAERIQQKLGPALAIGHHDIFTSASIGIVIGAPEYQQVADILRDADIAMYQAKANGKARYEVFNSAMYAATLQHVEIETHLRHAILNNELEIHYQPIVSLQPERGLEGFEVLLRWRHPQKGLVPAGEFIPIAEETGLINAIGEWALQEACMQFSHWQQLWPDFAKLYLSVNISGRQLREPSLLQTLDRMLEETHIPVRCLRFEITESSLIKNTAIATQLLERMQIRGIQVSLDDFGTGFSSLSYLHQFPINTIKIDRSFVNVMLHGEKERSIIQSIVALAKTLGLATIAEGIETRQQLEALQSLGCESGQGFFFARPMPPAQLEAFLTQTCQQCPVRHICFTDCHRVAAH</sequence>
<evidence type="ECO:0000259" key="5">
    <source>
        <dbReference type="PROSITE" id="PS50113"/>
    </source>
</evidence>
<feature type="coiled-coil region" evidence="2">
    <location>
        <begin position="146"/>
        <end position="194"/>
    </location>
</feature>
<dbReference type="InterPro" id="IPR013655">
    <property type="entry name" value="PAS_fold_3"/>
</dbReference>
<dbReference type="Proteomes" id="UP001482513">
    <property type="component" value="Unassembled WGS sequence"/>
</dbReference>
<dbReference type="PANTHER" id="PTHR44757">
    <property type="entry name" value="DIGUANYLATE CYCLASE DGCP"/>
    <property type="match status" value="1"/>
</dbReference>
<dbReference type="Gene3D" id="3.40.50.2300">
    <property type="match status" value="1"/>
</dbReference>
<dbReference type="CDD" id="cd01948">
    <property type="entry name" value="EAL"/>
    <property type="match status" value="1"/>
</dbReference>
<dbReference type="Pfam" id="PF00563">
    <property type="entry name" value="EAL"/>
    <property type="match status" value="1"/>
</dbReference>
<dbReference type="InterPro" id="IPR000014">
    <property type="entry name" value="PAS"/>
</dbReference>
<dbReference type="InterPro" id="IPR001610">
    <property type="entry name" value="PAC"/>
</dbReference>
<dbReference type="Gene3D" id="3.20.20.450">
    <property type="entry name" value="EAL domain"/>
    <property type="match status" value="1"/>
</dbReference>
<dbReference type="InterPro" id="IPR001633">
    <property type="entry name" value="EAL_dom"/>
</dbReference>
<evidence type="ECO:0000313" key="9">
    <source>
        <dbReference type="Proteomes" id="UP001482513"/>
    </source>
</evidence>
<feature type="modified residue" description="4-aspartylphosphate" evidence="1">
    <location>
        <position position="66"/>
    </location>
</feature>
<comment type="caution">
    <text evidence="8">The sequence shown here is derived from an EMBL/GenBank/DDBJ whole genome shotgun (WGS) entry which is preliminary data.</text>
</comment>
<dbReference type="Gene3D" id="3.30.450.20">
    <property type="entry name" value="PAS domain"/>
    <property type="match status" value="2"/>
</dbReference>
<dbReference type="CDD" id="cd01949">
    <property type="entry name" value="GGDEF"/>
    <property type="match status" value="1"/>
</dbReference>
<dbReference type="PROSITE" id="PS50112">
    <property type="entry name" value="PAS"/>
    <property type="match status" value="2"/>
</dbReference>
<dbReference type="InterPro" id="IPR011006">
    <property type="entry name" value="CheY-like_superfamily"/>
</dbReference>
<keyword evidence="1" id="KW-0597">Phosphoprotein</keyword>
<keyword evidence="2" id="KW-0175">Coiled coil</keyword>
<dbReference type="InterPro" id="IPR000700">
    <property type="entry name" value="PAS-assoc_C"/>
</dbReference>
<feature type="domain" description="Response regulatory" evidence="3">
    <location>
        <begin position="17"/>
        <end position="133"/>
    </location>
</feature>
<dbReference type="NCBIfam" id="TIGR00254">
    <property type="entry name" value="GGDEF"/>
    <property type="match status" value="1"/>
</dbReference>
<dbReference type="SUPFAM" id="SSF55785">
    <property type="entry name" value="PYP-like sensor domain (PAS domain)"/>
    <property type="match status" value="2"/>
</dbReference>